<feature type="compositionally biased region" description="Polar residues" evidence="3">
    <location>
        <begin position="181"/>
        <end position="194"/>
    </location>
</feature>
<proteinExistence type="predicted"/>
<dbReference type="InterPro" id="IPR028942">
    <property type="entry name" value="WHIM1_dom"/>
</dbReference>
<dbReference type="PROSITE" id="PS50827">
    <property type="entry name" value="DDT"/>
    <property type="match status" value="1"/>
</dbReference>
<dbReference type="InterPro" id="IPR044977">
    <property type="entry name" value="RLT1-3"/>
</dbReference>
<keyword evidence="2" id="KW-0539">Nucleus</keyword>
<evidence type="ECO:0000259" key="4">
    <source>
        <dbReference type="PROSITE" id="PS50827"/>
    </source>
</evidence>
<evidence type="ECO:0000256" key="2">
    <source>
        <dbReference type="ARBA" id="ARBA00023242"/>
    </source>
</evidence>
<evidence type="ECO:0000313" key="5">
    <source>
        <dbReference type="EMBL" id="KAJ9540317.1"/>
    </source>
</evidence>
<dbReference type="Pfam" id="PF02791">
    <property type="entry name" value="DDT"/>
    <property type="match status" value="1"/>
</dbReference>
<accession>A0AA38VZ38</accession>
<dbReference type="InterPro" id="IPR028941">
    <property type="entry name" value="WHIM2_dom"/>
</dbReference>
<feature type="compositionally biased region" description="Basic and acidic residues" evidence="3">
    <location>
        <begin position="834"/>
        <end position="844"/>
    </location>
</feature>
<feature type="region of interest" description="Disordered" evidence="3">
    <location>
        <begin position="81"/>
        <end position="129"/>
    </location>
</feature>
<dbReference type="Pfam" id="PF15612">
    <property type="entry name" value="WHIM1"/>
    <property type="match status" value="1"/>
</dbReference>
<feature type="region of interest" description="Disordered" evidence="3">
    <location>
        <begin position="167"/>
        <end position="226"/>
    </location>
</feature>
<feature type="compositionally biased region" description="Basic residues" evidence="3">
    <location>
        <begin position="195"/>
        <end position="226"/>
    </location>
</feature>
<protein>
    <recommendedName>
        <fullName evidence="4">DDT domain-containing protein</fullName>
    </recommendedName>
</protein>
<feature type="domain" description="DDT" evidence="4">
    <location>
        <begin position="323"/>
        <end position="382"/>
    </location>
</feature>
<dbReference type="GO" id="GO:0006357">
    <property type="term" value="P:regulation of transcription by RNA polymerase II"/>
    <property type="evidence" value="ECO:0007669"/>
    <property type="project" value="InterPro"/>
</dbReference>
<reference evidence="5" key="1">
    <citation type="submission" date="2023-03" db="EMBL/GenBank/DDBJ databases">
        <title>Chromosome-scale reference genome and RAD-based genetic map of yellow starthistle (Centaurea solstitialis) reveal putative structural variation and QTLs associated with invader traits.</title>
        <authorList>
            <person name="Reatini B."/>
            <person name="Cang F.A."/>
            <person name="Jiang Q."/>
            <person name="Mckibben M.T.W."/>
            <person name="Barker M.S."/>
            <person name="Rieseberg L.H."/>
            <person name="Dlugosch K.M."/>
        </authorList>
    </citation>
    <scope>NUCLEOTIDE SEQUENCE</scope>
    <source>
        <strain evidence="5">CAN-66</strain>
        <tissue evidence="5">Leaf</tissue>
    </source>
</reference>
<evidence type="ECO:0000313" key="6">
    <source>
        <dbReference type="Proteomes" id="UP001172457"/>
    </source>
</evidence>
<evidence type="ECO:0000256" key="1">
    <source>
        <dbReference type="ARBA" id="ARBA00004123"/>
    </source>
</evidence>
<keyword evidence="6" id="KW-1185">Reference proteome</keyword>
<gene>
    <name evidence="5" type="ORF">OSB04_026823</name>
</gene>
<dbReference type="PANTHER" id="PTHR36968:SF8">
    <property type="entry name" value="HOMEOBOX-DDT DOMAIN PROTEIN RLT3 ISOFORM X1"/>
    <property type="match status" value="1"/>
</dbReference>
<dbReference type="InterPro" id="IPR018501">
    <property type="entry name" value="DDT_dom"/>
</dbReference>
<dbReference type="Pfam" id="PF15613">
    <property type="entry name" value="WSD"/>
    <property type="match status" value="1"/>
</dbReference>
<dbReference type="GO" id="GO:0005634">
    <property type="term" value="C:nucleus"/>
    <property type="evidence" value="ECO:0007669"/>
    <property type="project" value="UniProtKB-SubCell"/>
</dbReference>
<sequence length="1107" mass="124158">MSNKRAPDKHQIPRKKCNDTAAAANSKKKRKQPQHLNNSNSASRRLQDDLLSADYILRKVLRKDGPPLGVEFDKLPSHAFRFRNGKDSGISHRDCQEKQRSLKRQKTSQPTNVEDQVTRPESDPAKYGMGKGLMTIWRLTNQESNAVQKHGVGKGLMTIRRLTNPGAGTPTCDDNDHGACSQFQASTSQKSPTQAKKKSRRQKPVPRRLASKLQNKKSSARSKKKVRCEEVDKEKQLLREICEIALVGGRSEEDLSQYAMLVDDEELELRELQEASNTLTCCAHCSANRLHGCSLCKDLLAKFPPDSVRMKQPLHMQPWDSSPELVKKLFKIFHFISTYAVIVDVQSFTLDELAQAFVDKDSVLLGKLNLSLLELLLTGVEKELGSGFMSHMSKNWKYRGLLQSVERQDHILKLWKRSLNSLTWVEILRQVLVAAGFGLKRDTVTKQPLDKEAALMSRYGLSPGTLKGELFTILLLQGNMGMKISELATCSSIVGLKLGTTTDKVEELISSMLSSDITLFEKISSSSYRLRSNSIIKDTDDDQSDLEDGGSVDDDPNDIGNYNMDDHDDGSGASVASKHGQKNVTKNKDNMLPLNSEIDESYPGEMWLLGLMEGEYSDLNIEEKLNALLALVDLLRAGSSTRMKEPVRSAAQSIPNVYHVGSGAKIKRSTAKQQRMFMPPENAFSQMINSCESDTMQDIQPVDSASILSVIQEKSCSSGEKDATEIEVVHDLHPMQSSFLGSDRRYNRYWLFLGPCNMCDPGHKRIYFESSEDGHWEVIETEEALANLLSALDRRGRRESHLLWSLEKRDALLREAMSSMPTDARDGQPAFSCESERSVSRDDSSSAVSDVDNMLGLNYAHHDNLASTSAVAAPVGNKELAKQKWCRIQQFDAWLWTSFHSTLNVVKHGKRSFLDTLTRCDRCHDLFWRDEKHCQICHTTFELDFDLEERYAIHAATCRDDSAPDMFPKHKVLSSQLQSLKAAAYTLESSMPEGAMVGAWTKSTHNVWVKRLRRTSTLSQLLQVLADFVGAINKGWSYQCDTSLGFDYDLDDIIASFTCMPQTSSAIALWLVKLDCLIAPHIKNASLEKRRGVSTRTRSKGKDALVR</sequence>
<feature type="region of interest" description="Disordered" evidence="3">
    <location>
        <begin position="538"/>
        <end position="589"/>
    </location>
</feature>
<feature type="region of interest" description="Disordered" evidence="3">
    <location>
        <begin position="1"/>
        <end position="47"/>
    </location>
</feature>
<dbReference type="Proteomes" id="UP001172457">
    <property type="component" value="Chromosome 7"/>
</dbReference>
<comment type="subcellular location">
    <subcellularLocation>
        <location evidence="1">Nucleus</location>
    </subcellularLocation>
</comment>
<name>A0AA38VZ38_9ASTR</name>
<dbReference type="PANTHER" id="PTHR36968">
    <property type="entry name" value="HOMEOBOX-DDT DOMAIN PROTEIN RLT2"/>
    <property type="match status" value="1"/>
</dbReference>
<feature type="compositionally biased region" description="Basic and acidic residues" evidence="3">
    <location>
        <begin position="1"/>
        <end position="11"/>
    </location>
</feature>
<dbReference type="AlphaFoldDB" id="A0AA38VZ38"/>
<feature type="compositionally biased region" description="Acidic residues" evidence="3">
    <location>
        <begin position="539"/>
        <end position="557"/>
    </location>
</feature>
<feature type="compositionally biased region" description="Polar residues" evidence="3">
    <location>
        <begin position="34"/>
        <end position="44"/>
    </location>
</feature>
<feature type="region of interest" description="Disordered" evidence="3">
    <location>
        <begin position="820"/>
        <end position="847"/>
    </location>
</feature>
<feature type="compositionally biased region" description="Basic and acidic residues" evidence="3">
    <location>
        <begin position="84"/>
        <end position="100"/>
    </location>
</feature>
<evidence type="ECO:0000256" key="3">
    <source>
        <dbReference type="SAM" id="MobiDB-lite"/>
    </source>
</evidence>
<comment type="caution">
    <text evidence="5">The sequence shown here is derived from an EMBL/GenBank/DDBJ whole genome shotgun (WGS) entry which is preliminary data.</text>
</comment>
<organism evidence="5 6">
    <name type="scientific">Centaurea solstitialis</name>
    <name type="common">yellow star-thistle</name>
    <dbReference type="NCBI Taxonomy" id="347529"/>
    <lineage>
        <taxon>Eukaryota</taxon>
        <taxon>Viridiplantae</taxon>
        <taxon>Streptophyta</taxon>
        <taxon>Embryophyta</taxon>
        <taxon>Tracheophyta</taxon>
        <taxon>Spermatophyta</taxon>
        <taxon>Magnoliopsida</taxon>
        <taxon>eudicotyledons</taxon>
        <taxon>Gunneridae</taxon>
        <taxon>Pentapetalae</taxon>
        <taxon>asterids</taxon>
        <taxon>campanulids</taxon>
        <taxon>Asterales</taxon>
        <taxon>Asteraceae</taxon>
        <taxon>Carduoideae</taxon>
        <taxon>Cardueae</taxon>
        <taxon>Centaureinae</taxon>
        <taxon>Centaurea</taxon>
    </lineage>
</organism>
<dbReference type="EMBL" id="JARYMX010000007">
    <property type="protein sequence ID" value="KAJ9540317.1"/>
    <property type="molecule type" value="Genomic_DNA"/>
</dbReference>